<dbReference type="RefSeq" id="WP_318347137.1">
    <property type="nucleotide sequence ID" value="NZ_AP018694.1"/>
</dbReference>
<name>A0A5K7SB86_9BACT</name>
<dbReference type="Proteomes" id="UP001193389">
    <property type="component" value="Chromosome"/>
</dbReference>
<evidence type="ECO:0000313" key="1">
    <source>
        <dbReference type="EMBL" id="BBE18838.1"/>
    </source>
</evidence>
<sequence length="398" mass="47374">MVNLLRRNPTILTGGRWSICSGEHWIFYPACPLLSMFIRNYEYHPEIPIQKSSFYFNLFDTLYQRHGGENKLGFIHKKETGFIREDFELLLQYFSFLTYFEGKYSFNRQYIYEIFNKIKQSSKYKFDNRKLLNDLHIAINILISDSNEFSFPHRSLQEYFAVLRIKNITSEDIKERIYKNNLDVLFNNSKDNLLNLFSLCIELDKSNFYRNFLIPKLNDLLHVLNDRNKSQLSAAHFFNLKFEVIIDRAGQLSLYPDVIIKYSTDKIFEQISIGIDINEYIKQAFNKNNLEIFVLKTFIKTKHSHNTTLDGFQITEYIPNKKQKRTFRRDYEYENQLLVSFNVDDVITTNDFLKIIEASELTPIIEKLICTINDKILEINNELNSDRKLDENLSLYIN</sequence>
<organism evidence="1 2">
    <name type="scientific">Aquipluma nitroreducens</name>
    <dbReference type="NCBI Taxonomy" id="2010828"/>
    <lineage>
        <taxon>Bacteria</taxon>
        <taxon>Pseudomonadati</taxon>
        <taxon>Bacteroidota</taxon>
        <taxon>Bacteroidia</taxon>
        <taxon>Marinilabiliales</taxon>
        <taxon>Prolixibacteraceae</taxon>
        <taxon>Aquipluma</taxon>
    </lineage>
</organism>
<proteinExistence type="predicted"/>
<keyword evidence="2" id="KW-1185">Reference proteome</keyword>
<gene>
    <name evidence="1" type="ORF">AQPE_3007</name>
</gene>
<accession>A0A5K7SB86</accession>
<evidence type="ECO:0000313" key="2">
    <source>
        <dbReference type="Proteomes" id="UP001193389"/>
    </source>
</evidence>
<dbReference type="KEGG" id="anf:AQPE_3007"/>
<dbReference type="AlphaFoldDB" id="A0A5K7SB86"/>
<protein>
    <submittedName>
        <fullName evidence="1">Uncharacterized protein</fullName>
    </submittedName>
</protein>
<dbReference type="EMBL" id="AP018694">
    <property type="protein sequence ID" value="BBE18838.1"/>
    <property type="molecule type" value="Genomic_DNA"/>
</dbReference>
<reference evidence="1" key="1">
    <citation type="journal article" date="2020" name="Int. J. Syst. Evol. Microbiol.">
        <title>Aquipluma nitroreducens gen. nov. sp. nov., a novel facultatively anaerobic bacterium isolated from a freshwater lake.</title>
        <authorList>
            <person name="Watanabe M."/>
            <person name="Kojima H."/>
            <person name="Fukui M."/>
        </authorList>
    </citation>
    <scope>NUCLEOTIDE SEQUENCE</scope>
    <source>
        <strain evidence="1">MeG22</strain>
    </source>
</reference>